<feature type="region of interest" description="Disordered" evidence="1">
    <location>
        <begin position="493"/>
        <end position="531"/>
    </location>
</feature>
<dbReference type="AlphaFoldDB" id="A0A4Z1F0M3"/>
<feature type="compositionally biased region" description="Basic and acidic residues" evidence="1">
    <location>
        <begin position="415"/>
        <end position="428"/>
    </location>
</feature>
<proteinExistence type="predicted"/>
<gene>
    <name evidence="2" type="ORF">BTUL_0018g00070</name>
</gene>
<dbReference type="OrthoDB" id="3550851at2759"/>
<keyword evidence="3" id="KW-1185">Reference proteome</keyword>
<evidence type="ECO:0000256" key="1">
    <source>
        <dbReference type="SAM" id="MobiDB-lite"/>
    </source>
</evidence>
<dbReference type="Proteomes" id="UP000297777">
    <property type="component" value="Unassembled WGS sequence"/>
</dbReference>
<feature type="region of interest" description="Disordered" evidence="1">
    <location>
        <begin position="605"/>
        <end position="655"/>
    </location>
</feature>
<evidence type="ECO:0000313" key="2">
    <source>
        <dbReference type="EMBL" id="TGO17340.1"/>
    </source>
</evidence>
<reference evidence="2 3" key="1">
    <citation type="submission" date="2017-12" db="EMBL/GenBank/DDBJ databases">
        <title>Comparative genomics of Botrytis spp.</title>
        <authorList>
            <person name="Valero-Jimenez C.A."/>
            <person name="Tapia P."/>
            <person name="Veloso J."/>
            <person name="Silva-Moreno E."/>
            <person name="Staats M."/>
            <person name="Valdes J.H."/>
            <person name="Van Kan J.A.L."/>
        </authorList>
    </citation>
    <scope>NUCLEOTIDE SEQUENCE [LARGE SCALE GENOMIC DNA]</scope>
    <source>
        <strain evidence="2 3">Bt9001</strain>
    </source>
</reference>
<name>A0A4Z1F0M3_9HELO</name>
<comment type="caution">
    <text evidence="2">The sequence shown here is derived from an EMBL/GenBank/DDBJ whole genome shotgun (WGS) entry which is preliminary data.</text>
</comment>
<organism evidence="2 3">
    <name type="scientific">Botrytis tulipae</name>
    <dbReference type="NCBI Taxonomy" id="87230"/>
    <lineage>
        <taxon>Eukaryota</taxon>
        <taxon>Fungi</taxon>
        <taxon>Dikarya</taxon>
        <taxon>Ascomycota</taxon>
        <taxon>Pezizomycotina</taxon>
        <taxon>Leotiomycetes</taxon>
        <taxon>Helotiales</taxon>
        <taxon>Sclerotiniaceae</taxon>
        <taxon>Botrytis</taxon>
    </lineage>
</organism>
<accession>A0A4Z1F0M3</accession>
<sequence>MTTYKSRRAEMLERLFVEERESAEYSRALKEARKEASNFEVVASLPKLEKLKAIESAVYKKLLNHTTFNEIGDDPSNVKASSTDEAEEEILELETLPPPASEMKTDIVDTASTEGTAFVQPNLSYAKQASKPAAPAEVKPLSRLEEIQMRVGTKLKEEMGAAAWQRLRLINAKDVAYEKERMERINYQAKLIPRRPGGRIHQYTAFAPATHDCRAYWSAEHGAQIQAAQSALNVRFQSVFEKDVEFRLWPEPADWKAFEKDPQKGREILARAEKFLDFWIWDFLSRSHATDRFPLITCLDWFLKGDKSPEYKRYVKLSVTPKPENVVAAQALFKSHTTKVWNGLSKAIAVQDRKLNKENAERIARNIDSSTIAQPSIEEVYKKRVVDDEGLSKIVSKETTMRDRLGESGSTQEVAKGDIDTSTKDAKKSYPKARQPEYNVLQVKADGTYQVTSAKDSRGVTHISQAAADKADEDYAKDCKQLSNVSLDVETVVEAEQDSKDESDSASDSGCPFSKPVETNEFRGSPFGRCSPGIEPRQSYMSLYARRPSNIDDRPVANFTNSPRAWHGSSFIDYDAIVARNYPRNWADESEECSPVQALQAAPEVTDFRPVFGPNRPDDVTSGMSSLSLEKTKPRRNSAESFVPPNKEVQSENSG</sequence>
<feature type="region of interest" description="Disordered" evidence="1">
    <location>
        <begin position="403"/>
        <end position="432"/>
    </location>
</feature>
<dbReference type="EMBL" id="PQXH01000018">
    <property type="protein sequence ID" value="TGO17340.1"/>
    <property type="molecule type" value="Genomic_DNA"/>
</dbReference>
<protein>
    <submittedName>
        <fullName evidence="2">Uncharacterized protein</fullName>
    </submittedName>
</protein>
<evidence type="ECO:0000313" key="3">
    <source>
        <dbReference type="Proteomes" id="UP000297777"/>
    </source>
</evidence>